<evidence type="ECO:0000256" key="2">
    <source>
        <dbReference type="ARBA" id="ARBA00023121"/>
    </source>
</evidence>
<dbReference type="EMBL" id="CAXITT010000272">
    <property type="protein sequence ID" value="CAL1537717.1"/>
    <property type="molecule type" value="Genomic_DNA"/>
</dbReference>
<gene>
    <name evidence="5" type="ORF">GSLYS_00011619001</name>
</gene>
<evidence type="ECO:0000313" key="5">
    <source>
        <dbReference type="EMBL" id="CAL1537717.1"/>
    </source>
</evidence>
<protein>
    <recommendedName>
        <fullName evidence="4">Lipocalin/cytosolic fatty-acid binding domain-containing protein</fullName>
    </recommendedName>
</protein>
<dbReference type="InterPro" id="IPR000566">
    <property type="entry name" value="Lipocln_cytosolic_FA-bd_dom"/>
</dbReference>
<dbReference type="PRINTS" id="PR00178">
    <property type="entry name" value="FATTYACIDBP"/>
</dbReference>
<evidence type="ECO:0000256" key="1">
    <source>
        <dbReference type="ARBA" id="ARBA00008390"/>
    </source>
</evidence>
<dbReference type="Pfam" id="PF00061">
    <property type="entry name" value="Lipocalin"/>
    <property type="match status" value="1"/>
</dbReference>
<comment type="similarity">
    <text evidence="1">Belongs to the calycin superfamily. Fatty-acid binding protein (FABP) family.</text>
</comment>
<evidence type="ECO:0000313" key="6">
    <source>
        <dbReference type="Proteomes" id="UP001497497"/>
    </source>
</evidence>
<dbReference type="Gene3D" id="2.40.128.20">
    <property type="match status" value="1"/>
</dbReference>
<dbReference type="InterPro" id="IPR031259">
    <property type="entry name" value="ILBP"/>
</dbReference>
<dbReference type="SUPFAM" id="SSF50814">
    <property type="entry name" value="Lipocalins"/>
    <property type="match status" value="1"/>
</dbReference>
<feature type="compositionally biased region" description="Low complexity" evidence="3">
    <location>
        <begin position="43"/>
        <end position="61"/>
    </location>
</feature>
<accession>A0AAV2HXP9</accession>
<dbReference type="Proteomes" id="UP001497497">
    <property type="component" value="Unassembled WGS sequence"/>
</dbReference>
<proteinExistence type="inferred from homology"/>
<dbReference type="CDD" id="cd00742">
    <property type="entry name" value="FABP"/>
    <property type="match status" value="1"/>
</dbReference>
<name>A0AAV2HXP9_LYMST</name>
<dbReference type="InterPro" id="IPR012674">
    <property type="entry name" value="Calycin"/>
</dbReference>
<organism evidence="5 6">
    <name type="scientific">Lymnaea stagnalis</name>
    <name type="common">Great pond snail</name>
    <name type="synonym">Helix stagnalis</name>
    <dbReference type="NCBI Taxonomy" id="6523"/>
    <lineage>
        <taxon>Eukaryota</taxon>
        <taxon>Metazoa</taxon>
        <taxon>Spiralia</taxon>
        <taxon>Lophotrochozoa</taxon>
        <taxon>Mollusca</taxon>
        <taxon>Gastropoda</taxon>
        <taxon>Heterobranchia</taxon>
        <taxon>Euthyneura</taxon>
        <taxon>Panpulmonata</taxon>
        <taxon>Hygrophila</taxon>
        <taxon>Lymnaeoidea</taxon>
        <taxon>Lymnaeidae</taxon>
        <taxon>Lymnaea</taxon>
    </lineage>
</organism>
<dbReference type="PANTHER" id="PTHR11955">
    <property type="entry name" value="FATTY ACID BINDING PROTEIN"/>
    <property type="match status" value="1"/>
</dbReference>
<evidence type="ECO:0000256" key="3">
    <source>
        <dbReference type="SAM" id="MobiDB-lite"/>
    </source>
</evidence>
<feature type="compositionally biased region" description="Low complexity" evidence="3">
    <location>
        <begin position="68"/>
        <end position="87"/>
    </location>
</feature>
<sequence length="264" mass="28452">MEGDLLGFGFDPTPQTTAPANLQVSPPSQISPQAGFSPPAPAPVQAAPTVPAIPAQTQQSQSPPPQSAPTVQQTPAAVSAPPTTSSGSPPPTAAPSSAKPTMFVLKEEEPGSPVLKEIQAKFGGRWKLARSDSYDEYLKAAGVGIFHRKIASSGTPEQVFSVKGDKIYVSFHSTFHNQNYVFQLDQAVENLVEKTRQSVFTSYRDGKLILEMTPLEVGWDKPQEVERHINDMGEHVVIYTCGSVSCRRYFARLPDLPVIPNVVA</sequence>
<feature type="compositionally biased region" description="Polar residues" evidence="3">
    <location>
        <begin position="13"/>
        <end position="34"/>
    </location>
</feature>
<dbReference type="InterPro" id="IPR000463">
    <property type="entry name" value="Fatty_acid-bd"/>
</dbReference>
<evidence type="ECO:0000259" key="4">
    <source>
        <dbReference type="Pfam" id="PF00061"/>
    </source>
</evidence>
<reference evidence="5 6" key="1">
    <citation type="submission" date="2024-04" db="EMBL/GenBank/DDBJ databases">
        <authorList>
            <consortium name="Genoscope - CEA"/>
            <person name="William W."/>
        </authorList>
    </citation>
    <scope>NUCLEOTIDE SEQUENCE [LARGE SCALE GENOMIC DNA]</scope>
</reference>
<keyword evidence="2" id="KW-0446">Lipid-binding</keyword>
<keyword evidence="6" id="KW-1185">Reference proteome</keyword>
<dbReference type="GO" id="GO:0008289">
    <property type="term" value="F:lipid binding"/>
    <property type="evidence" value="ECO:0007669"/>
    <property type="project" value="UniProtKB-KW"/>
</dbReference>
<feature type="region of interest" description="Disordered" evidence="3">
    <location>
        <begin position="1"/>
        <end position="98"/>
    </location>
</feature>
<feature type="domain" description="Lipocalin/cytosolic fatty-acid binding" evidence="4">
    <location>
        <begin position="124"/>
        <end position="209"/>
    </location>
</feature>
<comment type="caution">
    <text evidence="5">The sequence shown here is derived from an EMBL/GenBank/DDBJ whole genome shotgun (WGS) entry which is preliminary data.</text>
</comment>
<dbReference type="AlphaFoldDB" id="A0AAV2HXP9"/>